<dbReference type="EMBL" id="JAATJA010000002">
    <property type="protein sequence ID" value="NJB68611.1"/>
    <property type="molecule type" value="Genomic_DNA"/>
</dbReference>
<dbReference type="PANTHER" id="PTHR42934">
    <property type="entry name" value="GLYCOLATE OXIDASE SUBUNIT GLCD"/>
    <property type="match status" value="1"/>
</dbReference>
<keyword evidence="2" id="KW-0285">Flavoprotein</keyword>
<evidence type="ECO:0000256" key="1">
    <source>
        <dbReference type="ARBA" id="ARBA00001974"/>
    </source>
</evidence>
<dbReference type="InterPro" id="IPR016164">
    <property type="entry name" value="FAD-linked_Oxase-like_C"/>
</dbReference>
<dbReference type="FunFam" id="1.10.45.10:FF:000001">
    <property type="entry name" value="D-lactate dehydrogenase mitochondrial"/>
    <property type="match status" value="1"/>
</dbReference>
<dbReference type="SUPFAM" id="SSF55103">
    <property type="entry name" value="FAD-linked oxidases, C-terminal domain"/>
    <property type="match status" value="1"/>
</dbReference>
<gene>
    <name evidence="6" type="ORF">GGQ74_002284</name>
</gene>
<dbReference type="InterPro" id="IPR004113">
    <property type="entry name" value="FAD-bd_oxidored_4_C"/>
</dbReference>
<dbReference type="Gene3D" id="3.30.465.10">
    <property type="match status" value="1"/>
</dbReference>
<dbReference type="Pfam" id="PF01565">
    <property type="entry name" value="FAD_binding_4"/>
    <property type="match status" value="1"/>
</dbReference>
<evidence type="ECO:0000256" key="2">
    <source>
        <dbReference type="ARBA" id="ARBA00022630"/>
    </source>
</evidence>
<dbReference type="GO" id="GO:0003973">
    <property type="term" value="F:(S)-2-hydroxy-acid oxidase activity"/>
    <property type="evidence" value="ECO:0007669"/>
    <property type="project" value="UniProtKB-EC"/>
</dbReference>
<dbReference type="InterPro" id="IPR036318">
    <property type="entry name" value="FAD-bd_PCMH-like_sf"/>
</dbReference>
<proteinExistence type="predicted"/>
<sequence>MLTATQKRFLTDLFPGDACVLTPEETCAFGADSSRIFAQPWAVVRPETLDQTRSLLKWAHEERVPLFPRSRGTNVVGDCTPKGGGVVVSALRMNRIVEVSGDDFVAVAQPGVVTADLQRACEAKGLFYPPDPASVRISTIGGNVSTNAGGMRAVKYGVTRDYVLGLEAVLPGGEVIRTGGRTHKNVVGLDLTRLFVGAEGTLGFITEVTLKLLPRPEASASVLAGFAALEAALDAARDVFRAGILPVAMEFMADEVLRALAKVTDAPWPQGTQAVLLLKLDGSGETLPLELKRLETALAPSSPSFMARGMGADEEALWEVRRLINPASFRVAPDKMSDDVTVPRGRVAEAVARIRDAGREAGLTVLVFGHLGDGNLHVNIMHDAAGGEGERARTLKETVLGIVLDVGGTMSGEHGVGLTKRPYIDRQIGGRELEIMRQVKAVFDPHGILNPGKAY</sequence>
<evidence type="ECO:0000313" key="7">
    <source>
        <dbReference type="Proteomes" id="UP000580856"/>
    </source>
</evidence>
<dbReference type="InterPro" id="IPR016171">
    <property type="entry name" value="Vanillyl_alc_oxidase_C-sub2"/>
</dbReference>
<dbReference type="PROSITE" id="PS51387">
    <property type="entry name" value="FAD_PCMH"/>
    <property type="match status" value="1"/>
</dbReference>
<comment type="caution">
    <text evidence="6">The sequence shown here is derived from an EMBL/GenBank/DDBJ whole genome shotgun (WGS) entry which is preliminary data.</text>
</comment>
<dbReference type="InterPro" id="IPR016166">
    <property type="entry name" value="FAD-bd_PCMH"/>
</dbReference>
<dbReference type="GO" id="GO:0071949">
    <property type="term" value="F:FAD binding"/>
    <property type="evidence" value="ECO:0007669"/>
    <property type="project" value="InterPro"/>
</dbReference>
<dbReference type="AlphaFoldDB" id="A0A846QKE8"/>
<dbReference type="PANTHER" id="PTHR42934:SF2">
    <property type="entry name" value="GLYCOLATE OXIDASE SUBUNIT GLCD"/>
    <property type="match status" value="1"/>
</dbReference>
<keyword evidence="3" id="KW-0274">FAD</keyword>
<dbReference type="Gene3D" id="1.10.45.10">
    <property type="entry name" value="Vanillyl-alcohol Oxidase, Chain A, domain 4"/>
    <property type="match status" value="1"/>
</dbReference>
<evidence type="ECO:0000313" key="6">
    <source>
        <dbReference type="EMBL" id="NJB68611.1"/>
    </source>
</evidence>
<protein>
    <submittedName>
        <fullName evidence="6">D-lactate dehydrogenase (Cytochrome)/glycolate oxidase</fullName>
        <ecNumber evidence="6">1.1.2.4</ecNumber>
        <ecNumber evidence="6">1.1.3.15</ecNumber>
    </submittedName>
</protein>
<dbReference type="Gene3D" id="3.30.70.2740">
    <property type="match status" value="1"/>
</dbReference>
<name>A0A846QKE8_9BACT</name>
<comment type="cofactor">
    <cofactor evidence="1">
        <name>FAD</name>
        <dbReference type="ChEBI" id="CHEBI:57692"/>
    </cofactor>
</comment>
<feature type="domain" description="FAD-binding PCMH-type" evidence="5">
    <location>
        <begin position="36"/>
        <end position="215"/>
    </location>
</feature>
<evidence type="ECO:0000259" key="5">
    <source>
        <dbReference type="PROSITE" id="PS51387"/>
    </source>
</evidence>
<accession>A0A846QKE8</accession>
<dbReference type="InterPro" id="IPR016169">
    <property type="entry name" value="FAD-bd_PCMH_sub2"/>
</dbReference>
<organism evidence="6 7">
    <name type="scientific">Desulfobaculum xiamenense</name>
    <dbReference type="NCBI Taxonomy" id="995050"/>
    <lineage>
        <taxon>Bacteria</taxon>
        <taxon>Pseudomonadati</taxon>
        <taxon>Thermodesulfobacteriota</taxon>
        <taxon>Desulfovibrionia</taxon>
        <taxon>Desulfovibrionales</taxon>
        <taxon>Desulfovibrionaceae</taxon>
        <taxon>Desulfobaculum</taxon>
    </lineage>
</organism>
<keyword evidence="7" id="KW-1185">Reference proteome</keyword>
<dbReference type="InterPro" id="IPR006094">
    <property type="entry name" value="Oxid_FAD_bind_N"/>
</dbReference>
<evidence type="ECO:0000256" key="4">
    <source>
        <dbReference type="ARBA" id="ARBA00023002"/>
    </source>
</evidence>
<dbReference type="SUPFAM" id="SSF56176">
    <property type="entry name" value="FAD-binding/transporter-associated domain-like"/>
    <property type="match status" value="1"/>
</dbReference>
<keyword evidence="4 6" id="KW-0560">Oxidoreductase</keyword>
<dbReference type="RefSeq" id="WP_167941660.1">
    <property type="nucleotide sequence ID" value="NZ_JAATJA010000002.1"/>
</dbReference>
<dbReference type="InterPro" id="IPR051914">
    <property type="entry name" value="FAD-linked_OxidoTrans_Type4"/>
</dbReference>
<reference evidence="6 7" key="1">
    <citation type="submission" date="2020-03" db="EMBL/GenBank/DDBJ databases">
        <title>Genomic Encyclopedia of Type Strains, Phase IV (KMG-IV): sequencing the most valuable type-strain genomes for metagenomic binning, comparative biology and taxonomic classification.</title>
        <authorList>
            <person name="Goeker M."/>
        </authorList>
    </citation>
    <scope>NUCLEOTIDE SEQUENCE [LARGE SCALE GENOMIC DNA]</scope>
    <source>
        <strain evidence="6 7">DSM 24233</strain>
    </source>
</reference>
<dbReference type="EC" id="1.1.3.15" evidence="6"/>
<dbReference type="Proteomes" id="UP000580856">
    <property type="component" value="Unassembled WGS sequence"/>
</dbReference>
<evidence type="ECO:0000256" key="3">
    <source>
        <dbReference type="ARBA" id="ARBA00022827"/>
    </source>
</evidence>
<dbReference type="Pfam" id="PF02913">
    <property type="entry name" value="FAD-oxidase_C"/>
    <property type="match status" value="1"/>
</dbReference>
<dbReference type="EC" id="1.1.2.4" evidence="6"/>
<dbReference type="GO" id="GO:0004458">
    <property type="term" value="F:D-lactate dehydrogenase (cytochrome) activity"/>
    <property type="evidence" value="ECO:0007669"/>
    <property type="project" value="UniProtKB-EC"/>
</dbReference>